<comment type="caution">
    <text evidence="7">The sequence shown here is derived from an EMBL/GenBank/DDBJ whole genome shotgun (WGS) entry which is preliminary data.</text>
</comment>
<dbReference type="SUPFAM" id="SSF55103">
    <property type="entry name" value="FAD-linked oxidases, C-terminal domain"/>
    <property type="match status" value="1"/>
</dbReference>
<protein>
    <submittedName>
        <fullName evidence="7">FAD-linked oxidase C-terminal domain-containing protein</fullName>
    </submittedName>
</protein>
<dbReference type="Gene3D" id="3.30.465.10">
    <property type="match status" value="1"/>
</dbReference>
<dbReference type="InterPro" id="IPR016164">
    <property type="entry name" value="FAD-linked_Oxase-like_C"/>
</dbReference>
<proteinExistence type="predicted"/>
<keyword evidence="8" id="KW-1185">Reference proteome</keyword>
<dbReference type="InterPro" id="IPR016169">
    <property type="entry name" value="FAD-bd_PCMH_sub2"/>
</dbReference>
<dbReference type="InterPro" id="IPR016171">
    <property type="entry name" value="Vanillyl_alc_oxidase_C-sub2"/>
</dbReference>
<evidence type="ECO:0000313" key="7">
    <source>
        <dbReference type="EMBL" id="GAA3283190.1"/>
    </source>
</evidence>
<comment type="cofactor">
    <cofactor evidence="1">
        <name>FAD</name>
        <dbReference type="ChEBI" id="CHEBI:57692"/>
    </cofactor>
</comment>
<dbReference type="InterPro" id="IPR004113">
    <property type="entry name" value="FAD-bd_oxidored_4_C"/>
</dbReference>
<dbReference type="PROSITE" id="PS51387">
    <property type="entry name" value="FAD_PCMH"/>
    <property type="match status" value="1"/>
</dbReference>
<dbReference type="EMBL" id="BAAAYG010000004">
    <property type="protein sequence ID" value="GAA3283190.1"/>
    <property type="molecule type" value="Genomic_DNA"/>
</dbReference>
<feature type="region of interest" description="Disordered" evidence="5">
    <location>
        <begin position="1"/>
        <end position="23"/>
    </location>
</feature>
<dbReference type="InterPro" id="IPR016166">
    <property type="entry name" value="FAD-bd_PCMH"/>
</dbReference>
<dbReference type="RefSeq" id="WP_344719154.1">
    <property type="nucleotide sequence ID" value="NZ_BAAAYG010000004.1"/>
</dbReference>
<dbReference type="PANTHER" id="PTHR42934:SF2">
    <property type="entry name" value="GLYCOLATE OXIDASE SUBUNIT GLCD"/>
    <property type="match status" value="1"/>
</dbReference>
<dbReference type="PANTHER" id="PTHR42934">
    <property type="entry name" value="GLYCOLATE OXIDASE SUBUNIT GLCD"/>
    <property type="match status" value="1"/>
</dbReference>
<dbReference type="Proteomes" id="UP001501736">
    <property type="component" value="Unassembled WGS sequence"/>
</dbReference>
<dbReference type="InterPro" id="IPR006094">
    <property type="entry name" value="Oxid_FAD_bind_N"/>
</dbReference>
<feature type="domain" description="FAD-binding PCMH-type" evidence="6">
    <location>
        <begin position="58"/>
        <end position="237"/>
    </location>
</feature>
<evidence type="ECO:0000313" key="8">
    <source>
        <dbReference type="Proteomes" id="UP001501736"/>
    </source>
</evidence>
<dbReference type="Pfam" id="PF01565">
    <property type="entry name" value="FAD_binding_4"/>
    <property type="match status" value="1"/>
</dbReference>
<evidence type="ECO:0000259" key="6">
    <source>
        <dbReference type="PROSITE" id="PS51387"/>
    </source>
</evidence>
<evidence type="ECO:0000256" key="1">
    <source>
        <dbReference type="ARBA" id="ARBA00001974"/>
    </source>
</evidence>
<dbReference type="InterPro" id="IPR051914">
    <property type="entry name" value="FAD-linked_OxidoTrans_Type4"/>
</dbReference>
<organism evidence="7 8">
    <name type="scientific">Nesterenkonia halobia</name>
    <dbReference type="NCBI Taxonomy" id="37922"/>
    <lineage>
        <taxon>Bacteria</taxon>
        <taxon>Bacillati</taxon>
        <taxon>Actinomycetota</taxon>
        <taxon>Actinomycetes</taxon>
        <taxon>Micrococcales</taxon>
        <taxon>Micrococcaceae</taxon>
        <taxon>Nesterenkonia</taxon>
    </lineage>
</organism>
<evidence type="ECO:0000256" key="5">
    <source>
        <dbReference type="SAM" id="MobiDB-lite"/>
    </source>
</evidence>
<keyword evidence="3" id="KW-0274">FAD</keyword>
<keyword evidence="4" id="KW-0560">Oxidoreductase</keyword>
<gene>
    <name evidence="7" type="ORF">GCM10020260_11530</name>
</gene>
<dbReference type="Gene3D" id="1.10.45.10">
    <property type="entry name" value="Vanillyl-alcohol Oxidase, Chain A, domain 4"/>
    <property type="match status" value="1"/>
</dbReference>
<name>A0ABP6REZ4_9MICC</name>
<sequence>MTSRPDTAGEPGDGVLPSDTAATDDPVVAALRQALPDRVVTDPEVLAACTADRSGHRAEAPPLAVVEAREVADVQQTCRIASAHGTPIVTRAAGTGLAGGAIAGGGEIVLSTRAMDRIQEISPADRLAVVEPGILNGDLNRALAAHDLWWAPDPASRDISTVGGNIAMNAGGLLCAKYGVTREAVLALTVVLADGRVIETGHRTVKGVSGYDLCALLIGSEGTLGVIVEATLRLEPLPEGPPTTIGAFFDSVDAAARAAAAITAGGHRIALMELMDEPTLAAVAAQADQDLLSRGRAHLLVQCDGPGAATLAESVVAVLTEHGGDVETASDEQRAAELLALRRAALPALEAQGTLLVEDIAVPRSRLAETFAAIRELEAAHGVTIPTTCHAGDGNLHPTFVVDGEEVPAEVWAAAEALFAHALAVGGTLTGEHGIGLLKRAWLPDELGAEQLQLQRGIKAVFDPQGLLNPGKVFAREEA</sequence>
<reference evidence="8" key="1">
    <citation type="journal article" date="2019" name="Int. J. Syst. Evol. Microbiol.">
        <title>The Global Catalogue of Microorganisms (GCM) 10K type strain sequencing project: providing services to taxonomists for standard genome sequencing and annotation.</title>
        <authorList>
            <consortium name="The Broad Institute Genomics Platform"/>
            <consortium name="The Broad Institute Genome Sequencing Center for Infectious Disease"/>
            <person name="Wu L."/>
            <person name="Ma J."/>
        </authorList>
    </citation>
    <scope>NUCLEOTIDE SEQUENCE [LARGE SCALE GENOMIC DNA]</scope>
    <source>
        <strain evidence="8">JCM 11483</strain>
    </source>
</reference>
<dbReference type="SUPFAM" id="SSF56176">
    <property type="entry name" value="FAD-binding/transporter-associated domain-like"/>
    <property type="match status" value="1"/>
</dbReference>
<dbReference type="Pfam" id="PF02913">
    <property type="entry name" value="FAD-oxidase_C"/>
    <property type="match status" value="1"/>
</dbReference>
<evidence type="ECO:0000256" key="2">
    <source>
        <dbReference type="ARBA" id="ARBA00022630"/>
    </source>
</evidence>
<accession>A0ABP6REZ4</accession>
<keyword evidence="2" id="KW-0285">Flavoprotein</keyword>
<dbReference type="Gene3D" id="3.30.70.2740">
    <property type="match status" value="1"/>
</dbReference>
<evidence type="ECO:0000256" key="3">
    <source>
        <dbReference type="ARBA" id="ARBA00022827"/>
    </source>
</evidence>
<dbReference type="InterPro" id="IPR036318">
    <property type="entry name" value="FAD-bd_PCMH-like_sf"/>
</dbReference>
<evidence type="ECO:0000256" key="4">
    <source>
        <dbReference type="ARBA" id="ARBA00023002"/>
    </source>
</evidence>